<keyword evidence="3" id="KW-1185">Reference proteome</keyword>
<dbReference type="EMBL" id="HG719245">
    <property type="protein sequence ID" value="CDJ57258.1"/>
    <property type="molecule type" value="Genomic_DNA"/>
</dbReference>
<sequence length="92" mass="10949">MLFLSRAARINLPLPQFTRDRFLRRPNMLEADRARLYYWNLFSIFATGLPIWYMMTVNYRFCEESMMLSESMGSTNPKTTDLGLFFPHKLAK</sequence>
<reference evidence="2" key="2">
    <citation type="submission" date="2013-10" db="EMBL/GenBank/DDBJ databases">
        <authorList>
            <person name="Aslett M."/>
        </authorList>
    </citation>
    <scope>NUCLEOTIDE SEQUENCE [LARGE SCALE GENOMIC DNA]</scope>
    <source>
        <strain evidence="2">Weybridge</strain>
    </source>
</reference>
<gene>
    <name evidence="2" type="ORF">EMWEY_00032890</name>
</gene>
<keyword evidence="1" id="KW-1133">Transmembrane helix</keyword>
<keyword evidence="1" id="KW-0472">Membrane</keyword>
<dbReference type="Proteomes" id="UP000030763">
    <property type="component" value="Unassembled WGS sequence"/>
</dbReference>
<evidence type="ECO:0000313" key="2">
    <source>
        <dbReference type="EMBL" id="CDJ57258.1"/>
    </source>
</evidence>
<dbReference type="OMA" id="YRFCEES"/>
<feature type="transmembrane region" description="Helical" evidence="1">
    <location>
        <begin position="36"/>
        <end position="55"/>
    </location>
</feature>
<proteinExistence type="predicted"/>
<reference evidence="2" key="1">
    <citation type="submission" date="2013-10" db="EMBL/GenBank/DDBJ databases">
        <title>Genomic analysis of the causative agents of coccidiosis in chickens.</title>
        <authorList>
            <person name="Reid A.J."/>
            <person name="Blake D."/>
            <person name="Billington K."/>
            <person name="Browne H."/>
            <person name="Dunn M."/>
            <person name="Hung S."/>
            <person name="Kawahara F."/>
            <person name="Miranda-Saavedra D."/>
            <person name="Mourier T."/>
            <person name="Nagra H."/>
            <person name="Otto T.D."/>
            <person name="Rawlings N."/>
            <person name="Sanchez A."/>
            <person name="Sanders M."/>
            <person name="Subramaniam C."/>
            <person name="Tay Y."/>
            <person name="Dear P."/>
            <person name="Doerig C."/>
            <person name="Gruber A."/>
            <person name="Parkinson J."/>
            <person name="Shirley M."/>
            <person name="Wan K.L."/>
            <person name="Berriman M."/>
            <person name="Tomley F."/>
            <person name="Pain A."/>
        </authorList>
    </citation>
    <scope>NUCLEOTIDE SEQUENCE [LARGE SCALE GENOMIC DNA]</scope>
    <source>
        <strain evidence="2">Weybridge</strain>
    </source>
</reference>
<organism evidence="2 3">
    <name type="scientific">Eimeria maxima</name>
    <name type="common">Coccidian parasite</name>
    <dbReference type="NCBI Taxonomy" id="5804"/>
    <lineage>
        <taxon>Eukaryota</taxon>
        <taxon>Sar</taxon>
        <taxon>Alveolata</taxon>
        <taxon>Apicomplexa</taxon>
        <taxon>Conoidasida</taxon>
        <taxon>Coccidia</taxon>
        <taxon>Eucoccidiorida</taxon>
        <taxon>Eimeriorina</taxon>
        <taxon>Eimeriidae</taxon>
        <taxon>Eimeria</taxon>
    </lineage>
</organism>
<name>U6M2G2_EIMMA</name>
<dbReference type="OrthoDB" id="415052at2759"/>
<dbReference type="RefSeq" id="XP_013333908.1">
    <property type="nucleotide sequence ID" value="XM_013478454.1"/>
</dbReference>
<keyword evidence="1" id="KW-0812">Transmembrane</keyword>
<dbReference type="VEuPathDB" id="ToxoDB:EMWEY_00032890"/>
<accession>U6M2G2</accession>
<evidence type="ECO:0000256" key="1">
    <source>
        <dbReference type="SAM" id="Phobius"/>
    </source>
</evidence>
<protein>
    <recommendedName>
        <fullName evidence="4">Transmembrane protein</fullName>
    </recommendedName>
</protein>
<evidence type="ECO:0008006" key="4">
    <source>
        <dbReference type="Google" id="ProtNLM"/>
    </source>
</evidence>
<evidence type="ECO:0000313" key="3">
    <source>
        <dbReference type="Proteomes" id="UP000030763"/>
    </source>
</evidence>
<dbReference type="GeneID" id="25337275"/>
<dbReference type="AlphaFoldDB" id="U6M2G2"/>